<keyword evidence="2" id="KW-1185">Reference proteome</keyword>
<dbReference type="RefSeq" id="WP_017799157.1">
    <property type="nucleotide sequence ID" value="NZ_JAGGMQ010000001.1"/>
</dbReference>
<dbReference type="EMBL" id="JAGGMQ010000001">
    <property type="protein sequence ID" value="MBP2170514.1"/>
    <property type="molecule type" value="Genomic_DNA"/>
</dbReference>
<evidence type="ECO:0000313" key="1">
    <source>
        <dbReference type="EMBL" id="MBP2170514.1"/>
    </source>
</evidence>
<reference evidence="1 2" key="1">
    <citation type="submission" date="2021-03" db="EMBL/GenBank/DDBJ databases">
        <authorList>
            <person name="D'Agostino P."/>
            <person name="Huntemann M."/>
            <person name="Clum A."/>
            <person name="Spunde A."/>
            <person name="Palaniappan K."/>
            <person name="Ritter S."/>
            <person name="Mikhailova N."/>
            <person name="Chen I.-M."/>
            <person name="Stamatis D."/>
            <person name="Reddy T."/>
            <person name="O'Malley R."/>
            <person name="Daum C."/>
            <person name="Shapiro N."/>
            <person name="Ivanova N."/>
            <person name="Kyrpides N."/>
            <person name="Woyke T."/>
        </authorList>
    </citation>
    <scope>NUCLEOTIDE SEQUENCE [LARGE SCALE GENOMIC DNA]</scope>
    <source>
        <strain evidence="1 2">WS4403</strain>
    </source>
</reference>
<evidence type="ECO:0000313" key="2">
    <source>
        <dbReference type="Proteomes" id="UP001195624"/>
    </source>
</evidence>
<proteinExistence type="predicted"/>
<name>A0ABS4PCZ4_9GAMM</name>
<protein>
    <submittedName>
        <fullName evidence="1">Uncharacterized protein</fullName>
    </submittedName>
</protein>
<accession>A0ABS4PCZ4</accession>
<sequence length="46" mass="4821">MSFMEGRSAIARLGAIVGSRGFDPLAKLAAAVAWGLASNITYQLTH</sequence>
<comment type="caution">
    <text evidence="1">The sequence shown here is derived from an EMBL/GenBank/DDBJ whole genome shotgun (WGS) entry which is preliminary data.</text>
</comment>
<organism evidence="1 2">
    <name type="scientific">Winslowiella toletana</name>
    <dbReference type="NCBI Taxonomy" id="92490"/>
    <lineage>
        <taxon>Bacteria</taxon>
        <taxon>Pseudomonadati</taxon>
        <taxon>Pseudomonadota</taxon>
        <taxon>Gammaproteobacteria</taxon>
        <taxon>Enterobacterales</taxon>
        <taxon>Erwiniaceae</taxon>
        <taxon>Winslowiella</taxon>
    </lineage>
</organism>
<dbReference type="Proteomes" id="UP001195624">
    <property type="component" value="Unassembled WGS sequence"/>
</dbReference>
<gene>
    <name evidence="1" type="ORF">J2125_003706</name>
</gene>
<reference evidence="2" key="2">
    <citation type="submission" date="2023-07" db="EMBL/GenBank/DDBJ databases">
        <title>Genome mining of underrepresented organisms for secondary metabolites.</title>
        <authorList>
            <person name="D'Agostino P.M."/>
        </authorList>
    </citation>
    <scope>NUCLEOTIDE SEQUENCE [LARGE SCALE GENOMIC DNA]</scope>
    <source>
        <strain evidence="2">WS4403</strain>
    </source>
</reference>